<evidence type="ECO:0000256" key="1">
    <source>
        <dbReference type="ARBA" id="ARBA00022450"/>
    </source>
</evidence>
<proteinExistence type="predicted"/>
<dbReference type="Gene3D" id="1.10.1200.10">
    <property type="entry name" value="ACP-like"/>
    <property type="match status" value="1"/>
</dbReference>
<dbReference type="OrthoDB" id="4317020at2"/>
<dbReference type="Pfam" id="PF00550">
    <property type="entry name" value="PP-binding"/>
    <property type="match status" value="1"/>
</dbReference>
<dbReference type="Pfam" id="PF07993">
    <property type="entry name" value="NAD_binding_4"/>
    <property type="match status" value="1"/>
</dbReference>
<keyword evidence="1" id="KW-0596">Phosphopantetheine</keyword>
<dbReference type="InterPro" id="IPR020845">
    <property type="entry name" value="AMP-binding_CS"/>
</dbReference>
<evidence type="ECO:0000256" key="2">
    <source>
        <dbReference type="ARBA" id="ARBA00022553"/>
    </source>
</evidence>
<dbReference type="PANTHER" id="PTHR44845">
    <property type="entry name" value="CARRIER DOMAIN-CONTAINING PROTEIN"/>
    <property type="match status" value="1"/>
</dbReference>
<dbReference type="AlphaFoldDB" id="A0A433WN22"/>
<dbReference type="InterPro" id="IPR009081">
    <property type="entry name" value="PP-bd_ACP"/>
</dbReference>
<keyword evidence="4" id="KW-1185">Reference proteome</keyword>
<dbReference type="InterPro" id="IPR010080">
    <property type="entry name" value="Thioester_reductase-like_dom"/>
</dbReference>
<dbReference type="InterPro" id="IPR013120">
    <property type="entry name" value="FAR_NAD-bd"/>
</dbReference>
<dbReference type="FunFam" id="3.40.50.980:FF:000001">
    <property type="entry name" value="Non-ribosomal peptide synthetase"/>
    <property type="match status" value="1"/>
</dbReference>
<dbReference type="NCBIfam" id="TIGR01746">
    <property type="entry name" value="Thioester-redct"/>
    <property type="match status" value="1"/>
</dbReference>
<dbReference type="EMBL" id="RIAR02000001">
    <property type="protein sequence ID" value="NSL87241.1"/>
    <property type="molecule type" value="Genomic_DNA"/>
</dbReference>
<gene>
    <name evidence="3" type="ORF">ECE50_010400</name>
</gene>
<dbReference type="PROSITE" id="PS00455">
    <property type="entry name" value="AMP_BINDING"/>
    <property type="match status" value="1"/>
</dbReference>
<name>A0A433WN22_9BACT</name>
<dbReference type="PANTHER" id="PTHR44845:SF6">
    <property type="entry name" value="BETA-ALANINE-ACTIVATING ENZYME"/>
    <property type="match status" value="1"/>
</dbReference>
<dbReference type="InterPro" id="IPR045851">
    <property type="entry name" value="AMP-bd_C_sf"/>
</dbReference>
<dbReference type="SUPFAM" id="SSF56801">
    <property type="entry name" value="Acetyl-CoA synthetase-like"/>
    <property type="match status" value="1"/>
</dbReference>
<dbReference type="InterPro" id="IPR010071">
    <property type="entry name" value="AA_adenyl_dom"/>
</dbReference>
<dbReference type="Gene3D" id="3.30.300.30">
    <property type="match status" value="1"/>
</dbReference>
<dbReference type="PROSITE" id="PS50075">
    <property type="entry name" value="CARRIER"/>
    <property type="match status" value="1"/>
</dbReference>
<dbReference type="NCBIfam" id="TIGR01733">
    <property type="entry name" value="AA-adenyl-dom"/>
    <property type="match status" value="1"/>
</dbReference>
<dbReference type="Gene3D" id="3.40.50.720">
    <property type="entry name" value="NAD(P)-binding Rossmann-like Domain"/>
    <property type="match status" value="1"/>
</dbReference>
<protein>
    <submittedName>
        <fullName evidence="3">Amino acid adenylation domain-containing protein</fullName>
    </submittedName>
</protein>
<evidence type="ECO:0000313" key="3">
    <source>
        <dbReference type="EMBL" id="NSL87241.1"/>
    </source>
</evidence>
<evidence type="ECO:0000313" key="4">
    <source>
        <dbReference type="Proteomes" id="UP000281028"/>
    </source>
</evidence>
<dbReference type="Gene3D" id="3.40.50.980">
    <property type="match status" value="2"/>
</dbReference>
<dbReference type="CDD" id="cd05235">
    <property type="entry name" value="SDR_e1"/>
    <property type="match status" value="1"/>
</dbReference>
<dbReference type="InterPro" id="IPR036291">
    <property type="entry name" value="NAD(P)-bd_dom_sf"/>
</dbReference>
<dbReference type="Pfam" id="PF13193">
    <property type="entry name" value="AMP-binding_C"/>
    <property type="match status" value="1"/>
</dbReference>
<dbReference type="FunFam" id="3.40.50.12780:FF:000012">
    <property type="entry name" value="Non-ribosomal peptide synthetase"/>
    <property type="match status" value="1"/>
</dbReference>
<keyword evidence="2" id="KW-0597">Phosphoprotein</keyword>
<comment type="caution">
    <text evidence="3">The sequence shown here is derived from an EMBL/GenBank/DDBJ whole genome shotgun (WGS) entry which is preliminary data.</text>
</comment>
<accession>A0A433WN22</accession>
<dbReference type="InterPro" id="IPR025110">
    <property type="entry name" value="AMP-bd_C"/>
</dbReference>
<dbReference type="CDD" id="cd05930">
    <property type="entry name" value="A_NRPS"/>
    <property type="match status" value="1"/>
</dbReference>
<reference evidence="3" key="1">
    <citation type="submission" date="2020-05" db="EMBL/GenBank/DDBJ databases">
        <title>Chitinophaga laudate sp. nov., isolated from a tropical peat swamp.</title>
        <authorList>
            <person name="Goh C.B.S."/>
            <person name="Lee M.S."/>
            <person name="Parimannan S."/>
            <person name="Pasbakhsh P."/>
            <person name="Yule C.M."/>
            <person name="Rajandas H."/>
            <person name="Loke S."/>
            <person name="Croft L."/>
            <person name="Tan J.B.L."/>
        </authorList>
    </citation>
    <scope>NUCLEOTIDE SEQUENCE</scope>
    <source>
        <strain evidence="3">Mgbs1</strain>
    </source>
</reference>
<dbReference type="Gene3D" id="2.30.38.10">
    <property type="entry name" value="Luciferase, Domain 3"/>
    <property type="match status" value="1"/>
</dbReference>
<organism evidence="3 4">
    <name type="scientific">Chitinophaga solisilvae</name>
    <dbReference type="NCBI Taxonomy" id="1233460"/>
    <lineage>
        <taxon>Bacteria</taxon>
        <taxon>Pseudomonadati</taxon>
        <taxon>Bacteroidota</taxon>
        <taxon>Chitinophagia</taxon>
        <taxon>Chitinophagales</taxon>
        <taxon>Chitinophagaceae</taxon>
        <taxon>Chitinophaga</taxon>
    </lineage>
</organism>
<dbReference type="Pfam" id="PF00501">
    <property type="entry name" value="AMP-binding"/>
    <property type="match status" value="1"/>
</dbReference>
<sequence length="1059" mass="118652">MKQSPNETPRPSDGPEEREAKVSQVLDPAEREKILYQFNDTFKPFRNDVSLVKLLEERTAVAPESIALVFEDTALSYRGLEERSGQWAYYLRSKGAGPGSLVAFCIDQSIEKIVCMLAILKTGAAYVPLEPSHPEARQAFMLEDAGATVLLISSRYADRFPTYTGALVAVDDPEVLSAVAEQPRSFPVPDIGRNSLMYVIYTSGTTGKPKGVMVEHEQVSSFMQCYAAYLQLDASARALQFTSTGFDASAADLWLPLVSGATLYLYPNNRIIGEGLWQYLLKNRITAIPFIAPSVLATLPVNDDPHALTVIGAGGEPTPEVVSRKWKDRVRLVNVYGPTEATIGISSFVFDDIHPVNTIGKPNTNNTFYILDPGMQITPIGQTGELYIGGAQVARGYINLPELTRERFLLNPFAREEEIRNNWTRMYKTGDMARYLPDGNVEFLGRTDTQVKIRGVRIELSEIENVLMQQPGVKQAVVIVHEDKYNEKILFGCIVHTSGKLKGEALQHASDGLRKALQQELPSQMIPSAFAFLESLPVNAHGKIDKSALNLTSPELIEAVFPEGVSFNECELVIRAIWCEVLQRKEIAITDNFFEIGGHSILLTQVYKRLPAIFRAKVSLPDLFDYDTIEKLAGKIRTGLTAAEKTWQPEQDNNYLLSDIYLSPDIKIQGALDPESVRNPSRIFLTGATGFVGSHLLAELLASTDADIYCLVRAADEAAALERIRTAFNTNLIPEEQFITGRIKPVPGDLTQPELGMTLELFDELCHKIDVIYHSGSSVSYIEPYNYMKGSNVGGLNEIIRLASVHKLKSLVLLSTVAVFGWSHYDTHRLWLPEDENIMPHLNYVRTDLGYAKTKWVMEQIAALAASKGLPVILYRLGFVMCHSKTGANGLDQMWSMLVRNCMKAKAFPLLANIKEELVTADYVCRAMVHIARQPAAIGKKFHLTPPIEHDMSWIEFFNKLNDDFGFNLKPARYEDWLDLWRTDEDDIFYPYLSLFTDDIVHGKSLAEVYQNSYHFYCDNTEKFLQGTDIKPIRITTEVIEAYLNFLGIELPSRNYVEE</sequence>
<dbReference type="InterPro" id="IPR000873">
    <property type="entry name" value="AMP-dep_synth/lig_dom"/>
</dbReference>
<dbReference type="SUPFAM" id="SSF47336">
    <property type="entry name" value="ACP-like"/>
    <property type="match status" value="1"/>
</dbReference>
<dbReference type="SUPFAM" id="SSF51735">
    <property type="entry name" value="NAD(P)-binding Rossmann-fold domains"/>
    <property type="match status" value="1"/>
</dbReference>
<dbReference type="InterPro" id="IPR036736">
    <property type="entry name" value="ACP-like_sf"/>
</dbReference>
<dbReference type="Proteomes" id="UP000281028">
    <property type="component" value="Unassembled WGS sequence"/>
</dbReference>